<sequence length="188" mass="20283">MSPQGPQEEDIDPQSMGESASGARPDRNHNTDTKSSGSVVPRVIVTAMAQGEGAYSAATEPLTDLIKTLQAADKLAVKRAKDAGTARAEDPPGWRVDDAGILCFQGVVYVPPNQAVRMEIFKICHDDPLADFGYKKTQELIQEWGAPKQGLGARLDNPPPILSKQPKQSREAYDLAIGLSAQNWGQFP</sequence>
<accession>L8FTW2</accession>
<dbReference type="InParanoid" id="L8FTW2"/>
<evidence type="ECO:0000256" key="1">
    <source>
        <dbReference type="SAM" id="MobiDB-lite"/>
    </source>
</evidence>
<feature type="region of interest" description="Disordered" evidence="1">
    <location>
        <begin position="1"/>
        <end position="41"/>
    </location>
</feature>
<proteinExistence type="predicted"/>
<protein>
    <submittedName>
        <fullName evidence="2">Uncharacterized protein</fullName>
    </submittedName>
</protein>
<evidence type="ECO:0000313" key="2">
    <source>
        <dbReference type="EMBL" id="ELR03131.1"/>
    </source>
</evidence>
<dbReference type="Proteomes" id="UP000011064">
    <property type="component" value="Unassembled WGS sequence"/>
</dbReference>
<dbReference type="AlphaFoldDB" id="L8FTW2"/>
<keyword evidence="3" id="KW-1185">Reference proteome</keyword>
<name>L8FTW2_PSED2</name>
<organism evidence="2 3">
    <name type="scientific">Pseudogymnoascus destructans (strain ATCC MYA-4855 / 20631-21)</name>
    <name type="common">Bat white-nose syndrome fungus</name>
    <name type="synonym">Geomyces destructans</name>
    <dbReference type="NCBI Taxonomy" id="658429"/>
    <lineage>
        <taxon>Eukaryota</taxon>
        <taxon>Fungi</taxon>
        <taxon>Dikarya</taxon>
        <taxon>Ascomycota</taxon>
        <taxon>Pezizomycotina</taxon>
        <taxon>Leotiomycetes</taxon>
        <taxon>Thelebolales</taxon>
        <taxon>Thelebolaceae</taxon>
        <taxon>Pseudogymnoascus</taxon>
    </lineage>
</organism>
<dbReference type="VEuPathDB" id="FungiDB:GMDG_05964"/>
<reference evidence="3" key="1">
    <citation type="submission" date="2010-09" db="EMBL/GenBank/DDBJ databases">
        <title>The genome sequence of Geomyces destructans 20631-21.</title>
        <authorList>
            <consortium name="The Broad Institute Genome Sequencing Platform"/>
            <person name="Cuomo C.A."/>
            <person name="Blehert D.S."/>
            <person name="Lorch J.M."/>
            <person name="Young S.K."/>
            <person name="Zeng Q."/>
            <person name="Gargeya S."/>
            <person name="Fitzgerald M."/>
            <person name="Haas B."/>
            <person name="Abouelleil A."/>
            <person name="Alvarado L."/>
            <person name="Arachchi H.M."/>
            <person name="Berlin A."/>
            <person name="Brown A."/>
            <person name="Chapman S.B."/>
            <person name="Chen Z."/>
            <person name="Dunbar C."/>
            <person name="Freedman E."/>
            <person name="Gearin G."/>
            <person name="Gellesch M."/>
            <person name="Goldberg J."/>
            <person name="Griggs A."/>
            <person name="Gujja S."/>
            <person name="Heiman D."/>
            <person name="Howarth C."/>
            <person name="Larson L."/>
            <person name="Lui A."/>
            <person name="MacDonald P.J.P."/>
            <person name="Montmayeur A."/>
            <person name="Murphy C."/>
            <person name="Neiman D."/>
            <person name="Pearson M."/>
            <person name="Priest M."/>
            <person name="Roberts A."/>
            <person name="Saif S."/>
            <person name="Shea T."/>
            <person name="Shenoy N."/>
            <person name="Sisk P."/>
            <person name="Stolte C."/>
            <person name="Sykes S."/>
            <person name="Wortman J."/>
            <person name="Nusbaum C."/>
            <person name="Birren B."/>
        </authorList>
    </citation>
    <scope>NUCLEOTIDE SEQUENCE [LARGE SCALE GENOMIC DNA]</scope>
    <source>
        <strain evidence="3">ATCC MYA-4855 / 20631-21</strain>
    </source>
</reference>
<evidence type="ECO:0000313" key="3">
    <source>
        <dbReference type="Proteomes" id="UP000011064"/>
    </source>
</evidence>
<dbReference type="HOGENOM" id="CLU_1441611_0_0_1"/>
<dbReference type="EMBL" id="GL573305">
    <property type="protein sequence ID" value="ELR03131.1"/>
    <property type="molecule type" value="Genomic_DNA"/>
</dbReference>
<gene>
    <name evidence="2" type="ORF">GMDG_05964</name>
</gene>
<dbReference type="STRING" id="658429.L8FTW2"/>